<accession>A0ABD2LA69</accession>
<reference evidence="3 4" key="1">
    <citation type="submission" date="2024-10" db="EMBL/GenBank/DDBJ databases">
        <authorList>
            <person name="Kim D."/>
        </authorList>
    </citation>
    <scope>NUCLEOTIDE SEQUENCE [LARGE SCALE GENOMIC DNA]</scope>
    <source>
        <strain evidence="3">BH-2024</strain>
    </source>
</reference>
<feature type="compositionally biased region" description="Basic and acidic residues" evidence="1">
    <location>
        <begin position="191"/>
        <end position="203"/>
    </location>
</feature>
<evidence type="ECO:0000313" key="4">
    <source>
        <dbReference type="Proteomes" id="UP001620626"/>
    </source>
</evidence>
<sequence>MAKRVLNGTQIKAKKCTSRAKSFRVGEIVIIHNESPRNKCKLCKVIKLIPSDDGLVRSAVVWTQKTELNRPVTKLYPLELKEQNIAKPKNANLGTNEEAMLNDDSSKHQISEMEDVIELDYNEMYEEEEVGRTGPRHDPNGGESHQGHGDGQRHGTQRQRSNGGESHRDNAFEQRQRNKSSYNRAAQQAERQLRPPARYEQRRATRRTQQSRSKDDNRVTPPKGQPRGNECEPSPQDLWWRFSDATTAVNVWNNH</sequence>
<evidence type="ECO:0000259" key="2">
    <source>
        <dbReference type="Pfam" id="PF18701"/>
    </source>
</evidence>
<keyword evidence="4" id="KW-1185">Reference proteome</keyword>
<gene>
    <name evidence="3" type="ORF">niasHT_010697</name>
</gene>
<organism evidence="3 4">
    <name type="scientific">Heterodera trifolii</name>
    <dbReference type="NCBI Taxonomy" id="157864"/>
    <lineage>
        <taxon>Eukaryota</taxon>
        <taxon>Metazoa</taxon>
        <taxon>Ecdysozoa</taxon>
        <taxon>Nematoda</taxon>
        <taxon>Chromadorea</taxon>
        <taxon>Rhabditida</taxon>
        <taxon>Tylenchina</taxon>
        <taxon>Tylenchomorpha</taxon>
        <taxon>Tylenchoidea</taxon>
        <taxon>Heteroderidae</taxon>
        <taxon>Heteroderinae</taxon>
        <taxon>Heterodera</taxon>
    </lineage>
</organism>
<feature type="compositionally biased region" description="Polar residues" evidence="1">
    <location>
        <begin position="179"/>
        <end position="190"/>
    </location>
</feature>
<proteinExistence type="predicted"/>
<feature type="compositionally biased region" description="Basic and acidic residues" evidence="1">
    <location>
        <begin position="135"/>
        <end position="153"/>
    </location>
</feature>
<comment type="caution">
    <text evidence="3">The sequence shown here is derived from an EMBL/GenBank/DDBJ whole genome shotgun (WGS) entry which is preliminary data.</text>
</comment>
<feature type="compositionally biased region" description="Basic and acidic residues" evidence="1">
    <location>
        <begin position="165"/>
        <end position="176"/>
    </location>
</feature>
<dbReference type="Proteomes" id="UP001620626">
    <property type="component" value="Unassembled WGS sequence"/>
</dbReference>
<evidence type="ECO:0000313" key="3">
    <source>
        <dbReference type="EMBL" id="KAL3112071.1"/>
    </source>
</evidence>
<dbReference type="AlphaFoldDB" id="A0ABD2LA69"/>
<dbReference type="Pfam" id="PF18701">
    <property type="entry name" value="DUF5641"/>
    <property type="match status" value="1"/>
</dbReference>
<evidence type="ECO:0000256" key="1">
    <source>
        <dbReference type="SAM" id="MobiDB-lite"/>
    </source>
</evidence>
<protein>
    <recommendedName>
        <fullName evidence="2">DUF5641 domain-containing protein</fullName>
    </recommendedName>
</protein>
<dbReference type="EMBL" id="JBICBT010000482">
    <property type="protein sequence ID" value="KAL3112071.1"/>
    <property type="molecule type" value="Genomic_DNA"/>
</dbReference>
<feature type="region of interest" description="Disordered" evidence="1">
    <location>
        <begin position="127"/>
        <end position="237"/>
    </location>
</feature>
<name>A0ABD2LA69_9BILA</name>
<dbReference type="InterPro" id="IPR040676">
    <property type="entry name" value="DUF5641"/>
</dbReference>
<feature type="domain" description="DUF5641" evidence="2">
    <location>
        <begin position="12"/>
        <end position="78"/>
    </location>
</feature>